<evidence type="ECO:0000256" key="6">
    <source>
        <dbReference type="ARBA" id="ARBA00022723"/>
    </source>
</evidence>
<keyword evidence="11" id="KW-0411">Iron-sulfur</keyword>
<gene>
    <name evidence="15" type="ORF">EV674_11177</name>
</gene>
<dbReference type="EMBL" id="SLXH01000011">
    <property type="protein sequence ID" value="TCP17735.1"/>
    <property type="molecule type" value="Genomic_DNA"/>
</dbReference>
<evidence type="ECO:0000256" key="1">
    <source>
        <dbReference type="ARBA" id="ARBA00001974"/>
    </source>
</evidence>
<dbReference type="Proteomes" id="UP000295182">
    <property type="component" value="Unassembled WGS sequence"/>
</dbReference>
<reference evidence="15 16" key="1">
    <citation type="submission" date="2019-03" db="EMBL/GenBank/DDBJ databases">
        <title>Genomic Encyclopedia of Type Strains, Phase IV (KMG-IV): sequencing the most valuable type-strain genomes for metagenomic binning, comparative biology and taxonomic classification.</title>
        <authorList>
            <person name="Goeker M."/>
        </authorList>
    </citation>
    <scope>NUCLEOTIDE SEQUENCE [LARGE SCALE GENOMIC DNA]</scope>
    <source>
        <strain evidence="15 16">DSM 1837</strain>
    </source>
</reference>
<dbReference type="SUPFAM" id="SSF52343">
    <property type="entry name" value="Ferredoxin reductase-like, C-terminal NADP-linked domain"/>
    <property type="match status" value="1"/>
</dbReference>
<dbReference type="InterPro" id="IPR013112">
    <property type="entry name" value="FAD-bd_8"/>
</dbReference>
<feature type="transmembrane region" description="Helical" evidence="13">
    <location>
        <begin position="7"/>
        <end position="28"/>
    </location>
</feature>
<dbReference type="GO" id="GO:0016020">
    <property type="term" value="C:membrane"/>
    <property type="evidence" value="ECO:0007669"/>
    <property type="project" value="UniProtKB-SubCell"/>
</dbReference>
<dbReference type="InterPro" id="IPR017938">
    <property type="entry name" value="Riboflavin_synthase-like_b-brl"/>
</dbReference>
<evidence type="ECO:0000256" key="12">
    <source>
        <dbReference type="ARBA" id="ARBA00023136"/>
    </source>
</evidence>
<keyword evidence="4 13" id="KW-0812">Transmembrane</keyword>
<keyword evidence="8 13" id="KW-1133">Transmembrane helix</keyword>
<keyword evidence="9" id="KW-0560">Oxidoreductase</keyword>
<dbReference type="GO" id="GO:0046872">
    <property type="term" value="F:metal ion binding"/>
    <property type="evidence" value="ECO:0007669"/>
    <property type="project" value="UniProtKB-KW"/>
</dbReference>
<dbReference type="Gene3D" id="3.40.50.80">
    <property type="entry name" value="Nucleotide-binding domain of ferredoxin-NADP reductase (FNR) module"/>
    <property type="match status" value="1"/>
</dbReference>
<accession>A0A4R2N9V6</accession>
<name>A0A4R2N9V6_9BURK</name>
<keyword evidence="16" id="KW-1185">Reference proteome</keyword>
<dbReference type="OrthoDB" id="9796486at2"/>
<evidence type="ECO:0000256" key="9">
    <source>
        <dbReference type="ARBA" id="ARBA00023002"/>
    </source>
</evidence>
<keyword evidence="10" id="KW-0408">Iron</keyword>
<dbReference type="Gene3D" id="2.40.30.10">
    <property type="entry name" value="Translation factors"/>
    <property type="match status" value="1"/>
</dbReference>
<evidence type="ECO:0000313" key="15">
    <source>
        <dbReference type="EMBL" id="TCP17735.1"/>
    </source>
</evidence>
<evidence type="ECO:0000256" key="2">
    <source>
        <dbReference type="ARBA" id="ARBA00004141"/>
    </source>
</evidence>
<feature type="transmembrane region" description="Helical" evidence="13">
    <location>
        <begin position="194"/>
        <end position="215"/>
    </location>
</feature>
<evidence type="ECO:0000256" key="10">
    <source>
        <dbReference type="ARBA" id="ARBA00023004"/>
    </source>
</evidence>
<evidence type="ECO:0000256" key="13">
    <source>
        <dbReference type="SAM" id="Phobius"/>
    </source>
</evidence>
<dbReference type="CDD" id="cd06198">
    <property type="entry name" value="FNR_like_3"/>
    <property type="match status" value="1"/>
</dbReference>
<dbReference type="Pfam" id="PF01794">
    <property type="entry name" value="Ferric_reduct"/>
    <property type="match status" value="1"/>
</dbReference>
<evidence type="ECO:0000256" key="4">
    <source>
        <dbReference type="ARBA" id="ARBA00022692"/>
    </source>
</evidence>
<dbReference type="SUPFAM" id="SSF63380">
    <property type="entry name" value="Riboflavin synthase domain-like"/>
    <property type="match status" value="1"/>
</dbReference>
<evidence type="ECO:0000256" key="5">
    <source>
        <dbReference type="ARBA" id="ARBA00022714"/>
    </source>
</evidence>
<organism evidence="15 16">
    <name type="scientific">Simplicispira metamorpha</name>
    <dbReference type="NCBI Taxonomy" id="80881"/>
    <lineage>
        <taxon>Bacteria</taxon>
        <taxon>Pseudomonadati</taxon>
        <taxon>Pseudomonadota</taxon>
        <taxon>Betaproteobacteria</taxon>
        <taxon>Burkholderiales</taxon>
        <taxon>Comamonadaceae</taxon>
        <taxon>Simplicispira</taxon>
    </lineage>
</organism>
<sequence length="444" mass="49928">MRNIQRFFVGFLAVLTALWLLAELPAWTPPPHFFAWRTLLMQYSGVLAMGVMSVAMVLAVRPVVFEPYLGGLDKMYRLHKWLGITALVVSVAHWLLAVAPKWMVGWGWLQRPARGPRAVLLDAPVQQFFMGQRGLAEGIGEWAFYAAALLMVLALVKRFPYRHFFKTHHLLAVAYLALMWHSVVLLKFDYWSGLLGPVMALWMAAGTVSALMVLFRRVAVGRQVVGEVARIRHHAALDVIEVEIQCKGRWAGHDTGQFAFVTLHEDEGPHPYTISSAWTGDGHITFIIKALGDYTRTLSKRLRVGDVVKMEGPYGRFNFQGTAQRQIWVGAGIGITPFIARMKALAAAPDGRAIDLFHPTAVYDEHAISLVQRDADAAQVQLHVLWSQRDGLLTAERLTEQVSAWREADIWFCGPAPFGQSLRKDLVAMGLPPERFHQELFQMR</sequence>
<dbReference type="InterPro" id="IPR017927">
    <property type="entry name" value="FAD-bd_FR_type"/>
</dbReference>
<comment type="cofactor">
    <cofactor evidence="1">
        <name>FAD</name>
        <dbReference type="ChEBI" id="CHEBI:57692"/>
    </cofactor>
</comment>
<evidence type="ECO:0000256" key="7">
    <source>
        <dbReference type="ARBA" id="ARBA00022827"/>
    </source>
</evidence>
<comment type="caution">
    <text evidence="15">The sequence shown here is derived from an EMBL/GenBank/DDBJ whole genome shotgun (WGS) entry which is preliminary data.</text>
</comment>
<evidence type="ECO:0000259" key="14">
    <source>
        <dbReference type="PROSITE" id="PS51384"/>
    </source>
</evidence>
<keyword evidence="5" id="KW-0001">2Fe-2S</keyword>
<dbReference type="GO" id="GO:0016491">
    <property type="term" value="F:oxidoreductase activity"/>
    <property type="evidence" value="ECO:0007669"/>
    <property type="project" value="UniProtKB-KW"/>
</dbReference>
<feature type="transmembrane region" description="Helical" evidence="13">
    <location>
        <begin position="40"/>
        <end position="60"/>
    </location>
</feature>
<evidence type="ECO:0000256" key="11">
    <source>
        <dbReference type="ARBA" id="ARBA00023014"/>
    </source>
</evidence>
<keyword evidence="12 13" id="KW-0472">Membrane</keyword>
<feature type="domain" description="FAD-binding FR-type" evidence="14">
    <location>
        <begin position="221"/>
        <end position="320"/>
    </location>
</feature>
<comment type="subcellular location">
    <subcellularLocation>
        <location evidence="2">Membrane</location>
        <topology evidence="2">Multi-pass membrane protein</topology>
    </subcellularLocation>
</comment>
<keyword evidence="3" id="KW-0285">Flavoprotein</keyword>
<evidence type="ECO:0000256" key="3">
    <source>
        <dbReference type="ARBA" id="ARBA00022630"/>
    </source>
</evidence>
<dbReference type="PROSITE" id="PS51384">
    <property type="entry name" value="FAD_FR"/>
    <property type="match status" value="1"/>
</dbReference>
<dbReference type="GO" id="GO:0050660">
    <property type="term" value="F:flavin adenine dinucleotide binding"/>
    <property type="evidence" value="ECO:0007669"/>
    <property type="project" value="TreeGrafter"/>
</dbReference>
<feature type="transmembrane region" description="Helical" evidence="13">
    <location>
        <begin position="139"/>
        <end position="156"/>
    </location>
</feature>
<evidence type="ECO:0000313" key="16">
    <source>
        <dbReference type="Proteomes" id="UP000295182"/>
    </source>
</evidence>
<dbReference type="InterPro" id="IPR013130">
    <property type="entry name" value="Fe3_Rdtase_TM_dom"/>
</dbReference>
<dbReference type="AlphaFoldDB" id="A0A4R2N9V6"/>
<dbReference type="PANTHER" id="PTHR47354">
    <property type="entry name" value="NADH OXIDOREDUCTASE HCR"/>
    <property type="match status" value="1"/>
</dbReference>
<feature type="transmembrane region" description="Helical" evidence="13">
    <location>
        <begin position="81"/>
        <end position="99"/>
    </location>
</feature>
<dbReference type="InterPro" id="IPR039261">
    <property type="entry name" value="FNR_nucleotide-bd"/>
</dbReference>
<evidence type="ECO:0000256" key="8">
    <source>
        <dbReference type="ARBA" id="ARBA00022989"/>
    </source>
</evidence>
<dbReference type="GO" id="GO:0051537">
    <property type="term" value="F:2 iron, 2 sulfur cluster binding"/>
    <property type="evidence" value="ECO:0007669"/>
    <property type="project" value="UniProtKB-KW"/>
</dbReference>
<keyword evidence="6" id="KW-0479">Metal-binding</keyword>
<dbReference type="Pfam" id="PF08022">
    <property type="entry name" value="FAD_binding_8"/>
    <property type="match status" value="1"/>
</dbReference>
<proteinExistence type="predicted"/>
<feature type="transmembrane region" description="Helical" evidence="13">
    <location>
        <begin position="168"/>
        <end position="188"/>
    </location>
</feature>
<keyword evidence="7" id="KW-0274">FAD</keyword>
<protein>
    <submittedName>
        <fullName evidence="15">Putative ferric reductase</fullName>
    </submittedName>
</protein>
<dbReference type="RefSeq" id="WP_119012606.1">
    <property type="nucleotide sequence ID" value="NZ_QXNC01000007.1"/>
</dbReference>
<dbReference type="PANTHER" id="PTHR47354:SF8">
    <property type="entry name" value="1,2-PHENYLACETYL-COA EPOXIDASE, SUBUNIT E"/>
    <property type="match status" value="1"/>
</dbReference>
<dbReference type="InterPro" id="IPR050415">
    <property type="entry name" value="MRET"/>
</dbReference>